<evidence type="ECO:0000256" key="4">
    <source>
        <dbReference type="SAM" id="MobiDB-lite"/>
    </source>
</evidence>
<evidence type="ECO:0000256" key="3">
    <source>
        <dbReference type="ARBA" id="ARBA00022833"/>
    </source>
</evidence>
<organism evidence="6 7">
    <name type="scientific">Xenoophorus captivus</name>
    <dbReference type="NCBI Taxonomy" id="1517983"/>
    <lineage>
        <taxon>Eukaryota</taxon>
        <taxon>Metazoa</taxon>
        <taxon>Chordata</taxon>
        <taxon>Craniata</taxon>
        <taxon>Vertebrata</taxon>
        <taxon>Euteleostomi</taxon>
        <taxon>Actinopterygii</taxon>
        <taxon>Neopterygii</taxon>
        <taxon>Teleostei</taxon>
        <taxon>Neoteleostei</taxon>
        <taxon>Acanthomorphata</taxon>
        <taxon>Ovalentaria</taxon>
        <taxon>Atherinomorphae</taxon>
        <taxon>Cyprinodontiformes</taxon>
        <taxon>Goodeidae</taxon>
        <taxon>Xenoophorus</taxon>
    </lineage>
</organism>
<feature type="compositionally biased region" description="Basic and acidic residues" evidence="4">
    <location>
        <begin position="20"/>
        <end position="46"/>
    </location>
</feature>
<keyword evidence="1" id="KW-0479">Metal-binding</keyword>
<dbReference type="EMBL" id="JAHRIN010022855">
    <property type="protein sequence ID" value="MEQ2199118.1"/>
    <property type="molecule type" value="Genomic_DNA"/>
</dbReference>
<evidence type="ECO:0000313" key="7">
    <source>
        <dbReference type="Proteomes" id="UP001434883"/>
    </source>
</evidence>
<keyword evidence="3" id="KW-0862">Zinc</keyword>
<comment type="caution">
    <text evidence="6">The sequence shown here is derived from an EMBL/GenBank/DDBJ whole genome shotgun (WGS) entry which is preliminary data.</text>
</comment>
<keyword evidence="7" id="KW-1185">Reference proteome</keyword>
<dbReference type="SUPFAM" id="SSF57667">
    <property type="entry name" value="beta-beta-alpha zinc fingers"/>
    <property type="match status" value="1"/>
</dbReference>
<feature type="region of interest" description="Disordered" evidence="4">
    <location>
        <begin position="1"/>
        <end position="46"/>
    </location>
</feature>
<reference evidence="6 7" key="1">
    <citation type="submission" date="2021-06" db="EMBL/GenBank/DDBJ databases">
        <authorList>
            <person name="Palmer J.M."/>
        </authorList>
    </citation>
    <scope>NUCLEOTIDE SEQUENCE [LARGE SCALE GENOMIC DNA]</scope>
    <source>
        <strain evidence="6 7">XC_2019</strain>
        <tissue evidence="6">Muscle</tissue>
    </source>
</reference>
<dbReference type="InterPro" id="IPR036236">
    <property type="entry name" value="Znf_C2H2_sf"/>
</dbReference>
<feature type="domain" description="BED-type" evidence="5">
    <location>
        <begin position="46"/>
        <end position="87"/>
    </location>
</feature>
<proteinExistence type="predicted"/>
<evidence type="ECO:0000313" key="6">
    <source>
        <dbReference type="EMBL" id="MEQ2199118.1"/>
    </source>
</evidence>
<sequence>MTFHAHGSTCGTNTFPLSKMVEDEKVRKKSGTNEKTEEKTTQTKTSKEWEHFTTDAVKRRVTCKICKNGLAWHGSTTSLHEYLRRKHIRIEAEEEEPAQ</sequence>
<accession>A0ABV0QU97</accession>
<name>A0ABV0QU97_9TELE</name>
<dbReference type="Pfam" id="PF02892">
    <property type="entry name" value="zf-BED"/>
    <property type="match status" value="1"/>
</dbReference>
<protein>
    <recommendedName>
        <fullName evidence="5">BED-type domain-containing protein</fullName>
    </recommendedName>
</protein>
<evidence type="ECO:0000259" key="5">
    <source>
        <dbReference type="Pfam" id="PF02892"/>
    </source>
</evidence>
<evidence type="ECO:0000256" key="2">
    <source>
        <dbReference type="ARBA" id="ARBA00022771"/>
    </source>
</evidence>
<gene>
    <name evidence="6" type="ORF">XENOCAPTIV_025221</name>
</gene>
<evidence type="ECO:0000256" key="1">
    <source>
        <dbReference type="ARBA" id="ARBA00022723"/>
    </source>
</evidence>
<dbReference type="InterPro" id="IPR003656">
    <property type="entry name" value="Znf_BED"/>
</dbReference>
<keyword evidence="2" id="KW-0863">Zinc-finger</keyword>
<dbReference type="Proteomes" id="UP001434883">
    <property type="component" value="Unassembled WGS sequence"/>
</dbReference>